<dbReference type="Proteomes" id="UP001597492">
    <property type="component" value="Unassembled WGS sequence"/>
</dbReference>
<keyword evidence="7 11" id="KW-0915">Sodium</keyword>
<keyword evidence="2 11" id="KW-0813">Transport</keyword>
<dbReference type="Pfam" id="PF06965">
    <property type="entry name" value="Na_H_antiport_1"/>
    <property type="match status" value="1"/>
</dbReference>
<gene>
    <name evidence="11 12" type="primary">nhaA</name>
    <name evidence="12" type="ORF">ACFSW7_04895</name>
</gene>
<keyword evidence="8 11" id="KW-0406">Ion transport</keyword>
<keyword evidence="9 11" id="KW-0472">Membrane</keyword>
<feature type="transmembrane region" description="Helical" evidence="11">
    <location>
        <begin position="187"/>
        <end position="204"/>
    </location>
</feature>
<keyword evidence="5 11" id="KW-0812">Transmembrane</keyword>
<evidence type="ECO:0000256" key="9">
    <source>
        <dbReference type="ARBA" id="ARBA00023136"/>
    </source>
</evidence>
<organism evidence="12 13">
    <name type="scientific">Gulosibacter faecalis</name>
    <dbReference type="NCBI Taxonomy" id="272240"/>
    <lineage>
        <taxon>Bacteria</taxon>
        <taxon>Bacillati</taxon>
        <taxon>Actinomycetota</taxon>
        <taxon>Actinomycetes</taxon>
        <taxon>Micrococcales</taxon>
        <taxon>Microbacteriaceae</taxon>
        <taxon>Gulosibacter</taxon>
    </lineage>
</organism>
<keyword evidence="3 11" id="KW-0050">Antiport</keyword>
<evidence type="ECO:0000256" key="3">
    <source>
        <dbReference type="ARBA" id="ARBA00022449"/>
    </source>
</evidence>
<keyword evidence="4 11" id="KW-1003">Cell membrane</keyword>
<feature type="transmembrane region" description="Helical" evidence="11">
    <location>
        <begin position="299"/>
        <end position="322"/>
    </location>
</feature>
<feature type="transmembrane region" description="Helical" evidence="11">
    <location>
        <begin position="20"/>
        <end position="44"/>
    </location>
</feature>
<accession>A0ABW5UWU9</accession>
<evidence type="ECO:0000256" key="2">
    <source>
        <dbReference type="ARBA" id="ARBA00022448"/>
    </source>
</evidence>
<keyword evidence="6 11" id="KW-1133">Transmembrane helix</keyword>
<dbReference type="EMBL" id="JBHUNE010000003">
    <property type="protein sequence ID" value="MFD2757715.1"/>
    <property type="molecule type" value="Genomic_DNA"/>
</dbReference>
<keyword evidence="13" id="KW-1185">Reference proteome</keyword>
<comment type="catalytic activity">
    <reaction evidence="11">
        <text>Na(+)(in) + 2 H(+)(out) = Na(+)(out) + 2 H(+)(in)</text>
        <dbReference type="Rhea" id="RHEA:29251"/>
        <dbReference type="ChEBI" id="CHEBI:15378"/>
        <dbReference type="ChEBI" id="CHEBI:29101"/>
    </reaction>
</comment>
<feature type="transmembrane region" description="Helical" evidence="11">
    <location>
        <begin position="368"/>
        <end position="390"/>
    </location>
</feature>
<feature type="transmembrane region" description="Helical" evidence="11">
    <location>
        <begin position="132"/>
        <end position="150"/>
    </location>
</feature>
<dbReference type="InterPro" id="IPR023171">
    <property type="entry name" value="Na/H_antiporter_dom_sf"/>
</dbReference>
<dbReference type="HAMAP" id="MF_01844">
    <property type="entry name" value="NhaA"/>
    <property type="match status" value="1"/>
</dbReference>
<evidence type="ECO:0000313" key="12">
    <source>
        <dbReference type="EMBL" id="MFD2757715.1"/>
    </source>
</evidence>
<protein>
    <recommendedName>
        <fullName evidence="11">Na(+)/H(+) antiporter NhaA</fullName>
    </recommendedName>
    <alternativeName>
        <fullName evidence="11">Sodium/proton antiporter NhaA</fullName>
    </alternativeName>
</protein>
<dbReference type="RefSeq" id="WP_019618294.1">
    <property type="nucleotide sequence ID" value="NZ_JBHUNE010000003.1"/>
</dbReference>
<evidence type="ECO:0000256" key="7">
    <source>
        <dbReference type="ARBA" id="ARBA00023053"/>
    </source>
</evidence>
<feature type="transmembrane region" description="Helical" evidence="11">
    <location>
        <begin position="211"/>
        <end position="242"/>
    </location>
</feature>
<evidence type="ECO:0000313" key="13">
    <source>
        <dbReference type="Proteomes" id="UP001597492"/>
    </source>
</evidence>
<name>A0ABW5UWU9_9MICO</name>
<evidence type="ECO:0000256" key="6">
    <source>
        <dbReference type="ARBA" id="ARBA00022989"/>
    </source>
</evidence>
<reference evidence="13" key="1">
    <citation type="journal article" date="2019" name="Int. J. Syst. Evol. Microbiol.">
        <title>The Global Catalogue of Microorganisms (GCM) 10K type strain sequencing project: providing services to taxonomists for standard genome sequencing and annotation.</title>
        <authorList>
            <consortium name="The Broad Institute Genomics Platform"/>
            <consortium name="The Broad Institute Genome Sequencing Center for Infectious Disease"/>
            <person name="Wu L."/>
            <person name="Ma J."/>
        </authorList>
    </citation>
    <scope>NUCLEOTIDE SEQUENCE [LARGE SCALE GENOMIC DNA]</scope>
    <source>
        <strain evidence="13">TISTR 1514</strain>
    </source>
</reference>
<comment type="subcellular location">
    <subcellularLocation>
        <location evidence="1">Cell inner membrane</location>
        <topology evidence="1">Multi-pass membrane protein</topology>
    </subcellularLocation>
    <subcellularLocation>
        <location evidence="11">Cell membrane</location>
        <topology evidence="11">Multi-pass membrane protein</topology>
    </subcellularLocation>
</comment>
<comment type="function">
    <text evidence="11">Na(+)/H(+) antiporter that extrudes sodium in exchange for external protons.</text>
</comment>
<comment type="similarity">
    <text evidence="11">Belongs to the NhaA Na(+)/H(+) (TC 2.A.33) antiporter family.</text>
</comment>
<dbReference type="NCBIfam" id="TIGR00773">
    <property type="entry name" value="NhaA"/>
    <property type="match status" value="1"/>
</dbReference>
<evidence type="ECO:0000256" key="4">
    <source>
        <dbReference type="ARBA" id="ARBA00022475"/>
    </source>
</evidence>
<dbReference type="Gene3D" id="1.20.1530.10">
    <property type="entry name" value="Na+/H+ antiporter like domain"/>
    <property type="match status" value="1"/>
</dbReference>
<dbReference type="PANTHER" id="PTHR30341">
    <property type="entry name" value="SODIUM ION/PROTON ANTIPORTER NHAA-RELATED"/>
    <property type="match status" value="1"/>
</dbReference>
<evidence type="ECO:0000256" key="5">
    <source>
        <dbReference type="ARBA" id="ARBA00022692"/>
    </source>
</evidence>
<evidence type="ECO:0000256" key="10">
    <source>
        <dbReference type="ARBA" id="ARBA00023201"/>
    </source>
</evidence>
<dbReference type="InterPro" id="IPR004670">
    <property type="entry name" value="NhaA"/>
</dbReference>
<feature type="transmembrane region" description="Helical" evidence="11">
    <location>
        <begin position="64"/>
        <end position="82"/>
    </location>
</feature>
<keyword evidence="10 11" id="KW-0739">Sodium transport</keyword>
<feature type="transmembrane region" description="Helical" evidence="11">
    <location>
        <begin position="334"/>
        <end position="356"/>
    </location>
</feature>
<feature type="transmembrane region" description="Helical" evidence="11">
    <location>
        <begin position="103"/>
        <end position="126"/>
    </location>
</feature>
<evidence type="ECO:0000256" key="8">
    <source>
        <dbReference type="ARBA" id="ARBA00023065"/>
    </source>
</evidence>
<sequence>MARRPDDTFSLKERLNSRKVGGTLLLVAAVLAIIIANSPLAPFYESVRDFDLPIPALGIEHMSIGHWASDGVLAIFFFVVGIELKREFVTGALRDPKTAALPIAAAVGGMAVPAITYAIVVGTSGIDGMQGWAIPVATDIAFALGLLAVVGKGLPSAFRTFLLTLAVMDDLLGIVVIAIFYTAALNFLALAGSLVVIGLYALLVNRGINKIWLLIPLALVAWWLMLLSGVHATIAAVLLGLVVPALPRRGDKISLAEDFEHDWNAISQGVALPVFAFFAAGVPFAPGAGSFTDAIAHPVFLGAFLGLLIGKPIGIFLTVLVLHRLPMFRLERQLNMADIAALGGLAGIGFTVSLLIGELAFRSDETFLEYAHLGVLFGSLAAAVVAVGTLRVRARAHRNDAVDTTHMELP</sequence>
<evidence type="ECO:0000256" key="1">
    <source>
        <dbReference type="ARBA" id="ARBA00004429"/>
    </source>
</evidence>
<comment type="caution">
    <text evidence="12">The sequence shown here is derived from an EMBL/GenBank/DDBJ whole genome shotgun (WGS) entry which is preliminary data.</text>
</comment>
<dbReference type="PANTHER" id="PTHR30341:SF0">
    <property type="entry name" value="NA(+)_H(+) ANTIPORTER NHAA"/>
    <property type="match status" value="1"/>
</dbReference>
<proteinExistence type="inferred from homology"/>
<evidence type="ECO:0000256" key="11">
    <source>
        <dbReference type="HAMAP-Rule" id="MF_01844"/>
    </source>
</evidence>